<dbReference type="PANTHER" id="PTHR45756:SF1">
    <property type="entry name" value="PROTEIN KINASE DOMAIN CONTAINING PROTEIN"/>
    <property type="match status" value="1"/>
</dbReference>
<feature type="binding site" evidence="3">
    <location>
        <position position="744"/>
    </location>
    <ligand>
        <name>ATP</name>
        <dbReference type="ChEBI" id="CHEBI:30616"/>
    </ligand>
</feature>
<evidence type="ECO:0000313" key="6">
    <source>
        <dbReference type="EMBL" id="EDR26651.1"/>
    </source>
</evidence>
<dbReference type="InterPro" id="IPR006212">
    <property type="entry name" value="Furin_repeat"/>
</dbReference>
<evidence type="ECO:0000256" key="1">
    <source>
        <dbReference type="ARBA" id="ARBA00022741"/>
    </source>
</evidence>
<dbReference type="GO" id="GO:0005524">
    <property type="term" value="F:ATP binding"/>
    <property type="evidence" value="ECO:0007669"/>
    <property type="project" value="UniProtKB-UniRule"/>
</dbReference>
<evidence type="ECO:0000256" key="3">
    <source>
        <dbReference type="PROSITE-ProRule" id="PRU10141"/>
    </source>
</evidence>
<dbReference type="PROSITE" id="PS00107">
    <property type="entry name" value="PROTEIN_KINASE_ATP"/>
    <property type="match status" value="1"/>
</dbReference>
<dbReference type="OrthoDB" id="346907at2759"/>
<keyword evidence="1 3" id="KW-0547">Nucleotide-binding</keyword>
<dbReference type="InterPro" id="IPR000719">
    <property type="entry name" value="Prot_kinase_dom"/>
</dbReference>
<proteinExistence type="predicted"/>
<dbReference type="SMART" id="SM00261">
    <property type="entry name" value="FU"/>
    <property type="match status" value="7"/>
</dbReference>
<dbReference type="CDD" id="cd13999">
    <property type="entry name" value="STKc_MAP3K-like"/>
    <property type="match status" value="1"/>
</dbReference>
<organism evidence="7">
    <name type="scientific">Entamoeba dispar (strain ATCC PRA-260 / SAW760)</name>
    <dbReference type="NCBI Taxonomy" id="370354"/>
    <lineage>
        <taxon>Eukaryota</taxon>
        <taxon>Amoebozoa</taxon>
        <taxon>Evosea</taxon>
        <taxon>Archamoebae</taxon>
        <taxon>Mastigamoebida</taxon>
        <taxon>Entamoebidae</taxon>
        <taxon>Entamoeba</taxon>
    </lineage>
</organism>
<gene>
    <name evidence="6" type="ORF">EDI_205720</name>
</gene>
<evidence type="ECO:0000256" key="2">
    <source>
        <dbReference type="ARBA" id="ARBA00022840"/>
    </source>
</evidence>
<dbReference type="Proteomes" id="UP000008076">
    <property type="component" value="Unassembled WGS sequence"/>
</dbReference>
<dbReference type="PANTHER" id="PTHR45756">
    <property type="entry name" value="PALMITOYLTRANSFERASE"/>
    <property type="match status" value="1"/>
</dbReference>
<name>B0EFQ3_ENTDS</name>
<dbReference type="SUPFAM" id="SSF57184">
    <property type="entry name" value="Growth factor receptor domain"/>
    <property type="match status" value="4"/>
</dbReference>
<keyword evidence="6" id="KW-0808">Transferase</keyword>
<dbReference type="RefSeq" id="XP_001737091.1">
    <property type="nucleotide sequence ID" value="XM_001737039.1"/>
</dbReference>
<keyword evidence="4" id="KW-0472">Membrane</keyword>
<dbReference type="AlphaFoldDB" id="B0EFQ3"/>
<reference evidence="7" key="1">
    <citation type="submission" date="2007-12" db="EMBL/GenBank/DDBJ databases">
        <title>Annotation of Entamoeba dispar SAW760.</title>
        <authorList>
            <person name="Lorenzi H."/>
            <person name="Inman J."/>
            <person name="Schobel S."/>
            <person name="Amedeo P."/>
            <person name="Caler E."/>
        </authorList>
    </citation>
    <scope>NUCLEOTIDE SEQUENCE [LARGE SCALE GENOMIC DNA]</scope>
    <source>
        <strain evidence="7">ATCC PRA-260 / SAW760</strain>
    </source>
</reference>
<dbReference type="Pfam" id="PF00069">
    <property type="entry name" value="Pkinase"/>
    <property type="match status" value="1"/>
</dbReference>
<feature type="transmembrane region" description="Helical" evidence="4">
    <location>
        <begin position="536"/>
        <end position="561"/>
    </location>
</feature>
<evidence type="ECO:0000313" key="7">
    <source>
        <dbReference type="Proteomes" id="UP000008076"/>
    </source>
</evidence>
<dbReference type="CDD" id="cd00064">
    <property type="entry name" value="FU"/>
    <property type="match status" value="1"/>
</dbReference>
<dbReference type="Gene3D" id="2.10.220.10">
    <property type="entry name" value="Hormone Receptor, Insulin-like Growth Factor Receptor 1, Chain A, domain 2"/>
    <property type="match status" value="1"/>
</dbReference>
<keyword evidence="4" id="KW-1133">Transmembrane helix</keyword>
<dbReference type="EMBL" id="DS549065">
    <property type="protein sequence ID" value="EDR26651.1"/>
    <property type="molecule type" value="Genomic_DNA"/>
</dbReference>
<dbReference type="InterPro" id="IPR009030">
    <property type="entry name" value="Growth_fac_rcpt_cys_sf"/>
</dbReference>
<accession>B0EFQ3</accession>
<dbReference type="GeneID" id="5882104"/>
<evidence type="ECO:0000256" key="4">
    <source>
        <dbReference type="SAM" id="Phobius"/>
    </source>
</evidence>
<dbReference type="GO" id="GO:0004252">
    <property type="term" value="F:serine-type endopeptidase activity"/>
    <property type="evidence" value="ECO:0007669"/>
    <property type="project" value="UniProtKB-EC"/>
</dbReference>
<keyword evidence="6" id="KW-0378">Hydrolase</keyword>
<dbReference type="VEuPathDB" id="AmoebaDB:EDI_205720"/>
<dbReference type="EC" id="3.4.21.75" evidence="6"/>
<dbReference type="Gene3D" id="1.10.510.10">
    <property type="entry name" value="Transferase(Phosphotransferase) domain 1"/>
    <property type="match status" value="1"/>
</dbReference>
<protein>
    <submittedName>
        <fullName evidence="6">Protein serine/threonine kinase, putative</fullName>
        <ecNumber evidence="6">2.7.11.25</ecNumber>
        <ecNumber evidence="6">3.4.21.75</ecNumber>
    </submittedName>
</protein>
<dbReference type="InterPro" id="IPR053215">
    <property type="entry name" value="TKL_Ser/Thr_kinase"/>
</dbReference>
<keyword evidence="7" id="KW-1185">Reference proteome</keyword>
<dbReference type="GO" id="GO:0004709">
    <property type="term" value="F:MAP kinase kinase kinase activity"/>
    <property type="evidence" value="ECO:0007669"/>
    <property type="project" value="UniProtKB-EC"/>
</dbReference>
<sequence length="984" mass="110770">MTINTNALLKSTSKSYDLILGETTSLCDYYLFKEGSVLCQKCKEGSVLINNVCYISQDIPHCTNYVKTTSGIGCRECSYGYYWKQGTCSKCSESNCIVCKDNDGTCIECNEGYKLMNGVCTAVTPESTKCLYFKDHCYKCSNHLSVLFESTNYCATCDDECSSCKITTDRCTICNIDKKYISVSGQCSLDQTADLVSNDNIISCTSNYYLNSRECVACSKKFKDCNTCTEKTCTSCSSPNAINKDGSCEVDPNCKVYENNQCSVCKDGYFKTSEGICSSCGTNCIKCTDSDFCLECSDSYYLTTMGKCTVNELPNCEYSSTKGCTRCFDHFYLDSDGNCQPCSNTCLTCFKNASFCTSCPTDYYLDQSTCVTDKNNSVKCSHILPGGKCAICNIGYYNLNSNCHECSVNCTTCQREASGCIECGENYYRSSSQNKCLSQDDLVYCISKNSWGCSKCLDGTYLYNGECYLCPHNCTNCISSSVCSSCGNETVLRNGKCVPLEAIVNCIETSNSKCSKCSLNYKPTELGDYCEFHLNVLIVILPIIGFIIILIIVLCMAIILINSITRYTANKQREKEFTSFKMSNSSIHFVPLSNGSYLMVNKKEINFTENSVIPVGQETKTLLCIGNTNRVIMKVQITNKTDCESKYGIRSEPQLAFIKPGNAVEFNLFVKPYCTCKVDDPILIVSSDVKNNKEKIYQLQVIFETQISTRLDPDEIKEEKKIGEGSFGIVYLGTFKGNKVAIKKMKQIEENENKMKEFEKEVMMLDKFRNEYIIHFYGAVFIPNKICMVTEYAEHGSLQDIINKKTENEIPMNLRIKFMIDAAKGIEYLHSNGILHRDIKPDNFLVVSLDDNIEVNCKLTDFGASRNVNMMMTNMTFTKGIGSPKYMAPEVLDRKHYKMPSDIYSFAVTMLQCFTWQDPFPKTQFKFAWDIADLVANGKRTNQIEKVTNQQIKDLIIRSWEQDTRKRLNITDILNKLKTIEIEN</sequence>
<keyword evidence="4" id="KW-0812">Transmembrane</keyword>
<dbReference type="SUPFAM" id="SSF56112">
    <property type="entry name" value="Protein kinase-like (PK-like)"/>
    <property type="match status" value="1"/>
</dbReference>
<dbReference type="PROSITE" id="PS50011">
    <property type="entry name" value="PROTEIN_KINASE_DOM"/>
    <property type="match status" value="1"/>
</dbReference>
<dbReference type="Gene3D" id="3.30.200.20">
    <property type="entry name" value="Phosphorylase Kinase, domain 1"/>
    <property type="match status" value="1"/>
</dbReference>
<dbReference type="OMA" id="MECHAPL"/>
<dbReference type="PROSITE" id="PS00108">
    <property type="entry name" value="PROTEIN_KINASE_ST"/>
    <property type="match status" value="1"/>
</dbReference>
<keyword evidence="6" id="KW-0418">Kinase</keyword>
<dbReference type="SMART" id="SM00220">
    <property type="entry name" value="S_TKc"/>
    <property type="match status" value="1"/>
</dbReference>
<dbReference type="KEGG" id="edi:EDI_205720"/>
<evidence type="ECO:0000259" key="5">
    <source>
        <dbReference type="PROSITE" id="PS50011"/>
    </source>
</evidence>
<dbReference type="InterPro" id="IPR017441">
    <property type="entry name" value="Protein_kinase_ATP_BS"/>
</dbReference>
<dbReference type="InterPro" id="IPR008271">
    <property type="entry name" value="Ser/Thr_kinase_AS"/>
</dbReference>
<dbReference type="EC" id="2.7.11.25" evidence="6"/>
<dbReference type="InterPro" id="IPR011009">
    <property type="entry name" value="Kinase-like_dom_sf"/>
</dbReference>
<feature type="domain" description="Protein kinase" evidence="5">
    <location>
        <begin position="716"/>
        <end position="980"/>
    </location>
</feature>
<dbReference type="eggNOG" id="KOG0192">
    <property type="taxonomic scope" value="Eukaryota"/>
</dbReference>
<keyword evidence="2 3" id="KW-0067">ATP-binding</keyword>